<feature type="coiled-coil region" evidence="1">
    <location>
        <begin position="152"/>
        <end position="312"/>
    </location>
</feature>
<sequence>MADDRNMDFNNSLILHNQNLEEAEELEDRKRREEEMHSLISQALGQFDFDDQSTINSSIRSNDETGVGRQDVDSLHDMYREANANEQLKVLYDIRVREVETLNKEMEKLKLEWKEQEKGLKRQIMLHEAENQRKSGTLKESQSLVVEKVDQIQKLTVELNSFKNALANLESKLKELDDENSVLRQLNMDLEQQRILMQNGFPLKSAAADKEFQETQRVKIDQLEKTLFQAKEEIAHKERRCRELEEEFKRNLCNRDSDLMQKNVVISTLTENNQRLLQQYQEILRVTNEQTEKLQLTNNQHLERELQKIREKDALEKEIRREVTGQFETEVSLLKAENEKLKHDLCVNENQLSNVQNQIEALSGLSLEKQELENNVRKLLASLSEMKAEKDRLVKTLKVCEDEKQQLENQQARFIAESQLVKVLKTENENLQKKITDLQVSHREDERSVQTSLPFINNLDYTNSQEQLLTARNRILVLENQMKQLQEENSQLQVKIGLEHERESLIKNLQQKATEFEKIIQKRQKHHKTVSIGTNTTHEYDSSLLKVQHDTLLYQTEAKLHQKLKKEFDEKLSKAISDHNTLHECKNCKRLQEECEQLNDSRQHDREAVVNLFTVWEEKFDQLEREHESSKQQLMNARAEAEQIALYSKQTLAEYTEKYGNALRVLQDNGGGGDDGSNDLIKAKVEAEYKDKYHKTMEEIKKNMEGALNDQRQANIQRCQIISKRLSQVKAKIYEDIDRMQPIHQILRYTSEIKKT</sequence>
<accession>A0A1Y1N103</accession>
<feature type="coiled-coil region" evidence="1">
    <location>
        <begin position="13"/>
        <end position="43"/>
    </location>
</feature>
<evidence type="ECO:0000313" key="2">
    <source>
        <dbReference type="EMBL" id="JAV91544.1"/>
    </source>
</evidence>
<proteinExistence type="predicted"/>
<dbReference type="AlphaFoldDB" id="A0A1Y1N103"/>
<feature type="coiled-coil region" evidence="1">
    <location>
        <begin position="588"/>
        <end position="640"/>
    </location>
</feature>
<feature type="coiled-coil region" evidence="1">
    <location>
        <begin position="92"/>
        <end position="123"/>
    </location>
</feature>
<organism evidence="2">
    <name type="scientific">Photinus pyralis</name>
    <name type="common">Common eastern firefly</name>
    <name type="synonym">Lampyris pyralis</name>
    <dbReference type="NCBI Taxonomy" id="7054"/>
    <lineage>
        <taxon>Eukaryota</taxon>
        <taxon>Metazoa</taxon>
        <taxon>Ecdysozoa</taxon>
        <taxon>Arthropoda</taxon>
        <taxon>Hexapoda</taxon>
        <taxon>Insecta</taxon>
        <taxon>Pterygota</taxon>
        <taxon>Neoptera</taxon>
        <taxon>Endopterygota</taxon>
        <taxon>Coleoptera</taxon>
        <taxon>Polyphaga</taxon>
        <taxon>Elateriformia</taxon>
        <taxon>Elateroidea</taxon>
        <taxon>Lampyridae</taxon>
        <taxon>Lampyrinae</taxon>
        <taxon>Photinus</taxon>
    </lineage>
</organism>
<protein>
    <submittedName>
        <fullName evidence="2">Uncharacterized protein</fullName>
    </submittedName>
</protein>
<feature type="coiled-coil region" evidence="1">
    <location>
        <begin position="690"/>
        <end position="717"/>
    </location>
</feature>
<name>A0A1Y1N103_PHOPY</name>
<reference evidence="2" key="1">
    <citation type="journal article" date="2016" name="Sci. Rep.">
        <title>Molecular characterization of firefly nuptial gifts: a multi-omics approach sheds light on postcopulatory sexual selection.</title>
        <authorList>
            <person name="Al-Wathiqui N."/>
            <person name="Fallon T.R."/>
            <person name="South A."/>
            <person name="Weng J.K."/>
            <person name="Lewis S.M."/>
        </authorList>
    </citation>
    <scope>NUCLEOTIDE SEQUENCE</scope>
</reference>
<feature type="coiled-coil region" evidence="1">
    <location>
        <begin position="355"/>
        <end position="526"/>
    </location>
</feature>
<dbReference type="EMBL" id="GEZM01015561">
    <property type="protein sequence ID" value="JAV91544.1"/>
    <property type="molecule type" value="Transcribed_RNA"/>
</dbReference>
<keyword evidence="1" id="KW-0175">Coiled coil</keyword>
<evidence type="ECO:0000256" key="1">
    <source>
        <dbReference type="SAM" id="Coils"/>
    </source>
</evidence>